<reference evidence="3" key="1">
    <citation type="submission" date="2023-09" db="EMBL/GenBank/DDBJ databases">
        <authorList>
            <person name="Li S."/>
            <person name="Li X."/>
            <person name="Zhang C."/>
            <person name="Zhao Z."/>
        </authorList>
    </citation>
    <scope>NUCLEOTIDE SEQUENCE [LARGE SCALE GENOMIC DNA]</scope>
    <source>
        <strain evidence="3">SQ149</strain>
    </source>
</reference>
<keyword evidence="1" id="KW-0812">Transmembrane</keyword>
<organism evidence="2 3">
    <name type="scientific">Thalassotalea psychrophila</name>
    <dbReference type="NCBI Taxonomy" id="3065647"/>
    <lineage>
        <taxon>Bacteria</taxon>
        <taxon>Pseudomonadati</taxon>
        <taxon>Pseudomonadota</taxon>
        <taxon>Gammaproteobacteria</taxon>
        <taxon>Alteromonadales</taxon>
        <taxon>Colwelliaceae</taxon>
        <taxon>Thalassotalea</taxon>
    </lineage>
</organism>
<keyword evidence="3" id="KW-1185">Reference proteome</keyword>
<keyword evidence="1" id="KW-0472">Membrane</keyword>
<evidence type="ECO:0008006" key="4">
    <source>
        <dbReference type="Google" id="ProtNLM"/>
    </source>
</evidence>
<sequence length="129" mass="14344">MTLFINTGRALALLGVLFFTAIFLKVFFQFDVLPGFSYLSSYLMSFSGALLLAWGVLMIKTAEQKEFVPIVAYTTGVMLVLSAIMRIVAIFVAPQTFEFLPTIIAQIIPITESGLFITLGVIFLTRYKN</sequence>
<gene>
    <name evidence="2" type="ORF">RGQ13_07495</name>
</gene>
<dbReference type="EMBL" id="CP134145">
    <property type="protein sequence ID" value="WNC73824.1"/>
    <property type="molecule type" value="Genomic_DNA"/>
</dbReference>
<feature type="transmembrane region" description="Helical" evidence="1">
    <location>
        <begin position="36"/>
        <end position="58"/>
    </location>
</feature>
<protein>
    <recommendedName>
        <fullName evidence="4">DUF4345 domain-containing protein</fullName>
    </recommendedName>
</protein>
<evidence type="ECO:0000313" key="2">
    <source>
        <dbReference type="EMBL" id="WNC73824.1"/>
    </source>
</evidence>
<dbReference type="RefSeq" id="WP_348392934.1">
    <property type="nucleotide sequence ID" value="NZ_CP134145.1"/>
</dbReference>
<evidence type="ECO:0000256" key="1">
    <source>
        <dbReference type="SAM" id="Phobius"/>
    </source>
</evidence>
<name>A0ABY9TZ14_9GAMM</name>
<keyword evidence="1" id="KW-1133">Transmembrane helix</keyword>
<evidence type="ECO:0000313" key="3">
    <source>
        <dbReference type="Proteomes" id="UP001258994"/>
    </source>
</evidence>
<feature type="transmembrane region" description="Helical" evidence="1">
    <location>
        <begin position="12"/>
        <end position="30"/>
    </location>
</feature>
<accession>A0ABY9TZ14</accession>
<dbReference type="Proteomes" id="UP001258994">
    <property type="component" value="Chromosome"/>
</dbReference>
<proteinExistence type="predicted"/>
<feature type="transmembrane region" description="Helical" evidence="1">
    <location>
        <begin position="99"/>
        <end position="124"/>
    </location>
</feature>
<feature type="transmembrane region" description="Helical" evidence="1">
    <location>
        <begin position="70"/>
        <end position="93"/>
    </location>
</feature>